<proteinExistence type="predicted"/>
<feature type="transmembrane region" description="Helical" evidence="6">
    <location>
        <begin position="178"/>
        <end position="196"/>
    </location>
</feature>
<evidence type="ECO:0000259" key="7">
    <source>
        <dbReference type="Pfam" id="PF00892"/>
    </source>
</evidence>
<feature type="transmembrane region" description="Helical" evidence="6">
    <location>
        <begin position="119"/>
        <end position="140"/>
    </location>
</feature>
<name>A0ABV9LXJ8_9ALTE</name>
<keyword evidence="4 6" id="KW-1133">Transmembrane helix</keyword>
<keyword evidence="9" id="KW-1185">Reference proteome</keyword>
<dbReference type="PANTHER" id="PTHR42920">
    <property type="entry name" value="OS03G0707200 PROTEIN-RELATED"/>
    <property type="match status" value="1"/>
</dbReference>
<evidence type="ECO:0000256" key="5">
    <source>
        <dbReference type="ARBA" id="ARBA00023136"/>
    </source>
</evidence>
<accession>A0ABV9LXJ8</accession>
<dbReference type="Pfam" id="PF00892">
    <property type="entry name" value="EamA"/>
    <property type="match status" value="2"/>
</dbReference>
<organism evidence="8 9">
    <name type="scientific">Glaciecola siphonariae</name>
    <dbReference type="NCBI Taxonomy" id="521012"/>
    <lineage>
        <taxon>Bacteria</taxon>
        <taxon>Pseudomonadati</taxon>
        <taxon>Pseudomonadota</taxon>
        <taxon>Gammaproteobacteria</taxon>
        <taxon>Alteromonadales</taxon>
        <taxon>Alteromonadaceae</taxon>
        <taxon>Glaciecola</taxon>
    </lineage>
</organism>
<comment type="caution">
    <text evidence="8">The sequence shown here is derived from an EMBL/GenBank/DDBJ whole genome shotgun (WGS) entry which is preliminary data.</text>
</comment>
<feature type="transmembrane region" description="Helical" evidence="6">
    <location>
        <begin position="266"/>
        <end position="284"/>
    </location>
</feature>
<keyword evidence="3 6" id="KW-0812">Transmembrane</keyword>
<evidence type="ECO:0000313" key="9">
    <source>
        <dbReference type="Proteomes" id="UP001595897"/>
    </source>
</evidence>
<feature type="transmembrane region" description="Helical" evidence="6">
    <location>
        <begin position="146"/>
        <end position="166"/>
    </location>
</feature>
<evidence type="ECO:0000256" key="2">
    <source>
        <dbReference type="ARBA" id="ARBA00022475"/>
    </source>
</evidence>
<feature type="transmembrane region" description="Helical" evidence="6">
    <location>
        <begin position="7"/>
        <end position="25"/>
    </location>
</feature>
<gene>
    <name evidence="8" type="ORF">ACFO4O_10430</name>
</gene>
<dbReference type="RefSeq" id="WP_382408093.1">
    <property type="nucleotide sequence ID" value="NZ_JBHSGU010000002.1"/>
</dbReference>
<evidence type="ECO:0000256" key="6">
    <source>
        <dbReference type="SAM" id="Phobius"/>
    </source>
</evidence>
<feature type="transmembrane region" description="Helical" evidence="6">
    <location>
        <begin position="241"/>
        <end position="260"/>
    </location>
</feature>
<comment type="subcellular location">
    <subcellularLocation>
        <location evidence="1">Cell membrane</location>
        <topology evidence="1">Multi-pass membrane protein</topology>
    </subcellularLocation>
</comment>
<feature type="domain" description="EamA" evidence="7">
    <location>
        <begin position="10"/>
        <end position="137"/>
    </location>
</feature>
<dbReference type="InterPro" id="IPR051258">
    <property type="entry name" value="Diverse_Substrate_Transporter"/>
</dbReference>
<feature type="domain" description="EamA" evidence="7">
    <location>
        <begin position="148"/>
        <end position="280"/>
    </location>
</feature>
<dbReference type="Proteomes" id="UP001595897">
    <property type="component" value="Unassembled WGS sequence"/>
</dbReference>
<keyword evidence="5 6" id="KW-0472">Membrane</keyword>
<feature type="transmembrane region" description="Helical" evidence="6">
    <location>
        <begin position="66"/>
        <end position="86"/>
    </location>
</feature>
<feature type="transmembrane region" description="Helical" evidence="6">
    <location>
        <begin position="37"/>
        <end position="54"/>
    </location>
</feature>
<dbReference type="SUPFAM" id="SSF103481">
    <property type="entry name" value="Multidrug resistance efflux transporter EmrE"/>
    <property type="match status" value="2"/>
</dbReference>
<dbReference type="PANTHER" id="PTHR42920:SF5">
    <property type="entry name" value="EAMA DOMAIN-CONTAINING PROTEIN"/>
    <property type="match status" value="1"/>
</dbReference>
<sequence>MDAVQKSLINLHLTVMLLGGTALFSKLIPLSALDITFGRSLPACLFLFAYVKLSGESLKLNNNKDYFIATGLGLIMAVHWVTYFAAMQYSSVSVGIIALFTFPVVTVLLEPFFEKIRLVWQDIVSALVVLVGIFMIVPDVSIENDITLGVIIGVFSAFLYAIRNLLHRQYFCHYSGSKAMAYQIAVICPCLILFVSDDFFSVDQAFNMHTALLLLLLGTVFTALPHALVATSLKHLRAKTFSLVACMQPFYGVVFAIFMLNESPTWQTLVGGVLVISAAVYETINTHRQHRKDKQCSS</sequence>
<feature type="transmembrane region" description="Helical" evidence="6">
    <location>
        <begin position="208"/>
        <end position="229"/>
    </location>
</feature>
<evidence type="ECO:0000256" key="3">
    <source>
        <dbReference type="ARBA" id="ARBA00022692"/>
    </source>
</evidence>
<dbReference type="EMBL" id="JBHSGU010000002">
    <property type="protein sequence ID" value="MFC4700576.1"/>
    <property type="molecule type" value="Genomic_DNA"/>
</dbReference>
<keyword evidence="2" id="KW-1003">Cell membrane</keyword>
<reference evidence="9" key="1">
    <citation type="journal article" date="2019" name="Int. J. Syst. Evol. Microbiol.">
        <title>The Global Catalogue of Microorganisms (GCM) 10K type strain sequencing project: providing services to taxonomists for standard genome sequencing and annotation.</title>
        <authorList>
            <consortium name="The Broad Institute Genomics Platform"/>
            <consortium name="The Broad Institute Genome Sequencing Center for Infectious Disease"/>
            <person name="Wu L."/>
            <person name="Ma J."/>
        </authorList>
    </citation>
    <scope>NUCLEOTIDE SEQUENCE [LARGE SCALE GENOMIC DNA]</scope>
    <source>
        <strain evidence="9">KACC 12507</strain>
    </source>
</reference>
<evidence type="ECO:0000256" key="4">
    <source>
        <dbReference type="ARBA" id="ARBA00022989"/>
    </source>
</evidence>
<protein>
    <submittedName>
        <fullName evidence="8">DMT family transporter</fullName>
    </submittedName>
</protein>
<feature type="transmembrane region" description="Helical" evidence="6">
    <location>
        <begin position="92"/>
        <end position="112"/>
    </location>
</feature>
<evidence type="ECO:0000313" key="8">
    <source>
        <dbReference type="EMBL" id="MFC4700576.1"/>
    </source>
</evidence>
<evidence type="ECO:0000256" key="1">
    <source>
        <dbReference type="ARBA" id="ARBA00004651"/>
    </source>
</evidence>
<dbReference type="InterPro" id="IPR000620">
    <property type="entry name" value="EamA_dom"/>
</dbReference>
<dbReference type="InterPro" id="IPR037185">
    <property type="entry name" value="EmrE-like"/>
</dbReference>